<dbReference type="SUPFAM" id="SSF47384">
    <property type="entry name" value="Homodimeric domain of signal transducing histidine kinase"/>
    <property type="match status" value="1"/>
</dbReference>
<sequence length="345" mass="36553">MTVRPTQRQRVFLSLCACLLIGPVVAAWALDRADAIWGTVRGTSLGQVSVPWTIVELALGTGLLLAVLVGLTLWCGRPLRQLSATVRRLGPQNVAERTDQASGRGEYGSLAGAIDAMLDRVAEGHAGQRRFAANASHELRTPLALQRTLIEVGMSGDPTPDQLQLLTRQLLHTNERNEALIESLLVLAEADQAVVARTPQRLDAIAADVVAVHRQLADAAGVRLETELEPVTVAGEATLLERLITNLVHNGIKYNVPGGEVCLRVGPGQPVLRVTNTGPVVPAESVSRLFEPFRRGRGDRLDHSAGAGLGLTIARSITQAHAGHIEAAAPVAGGLDVTVELPAPT</sequence>
<protein>
    <recommendedName>
        <fullName evidence="3">histidine kinase</fullName>
        <ecNumber evidence="3">2.7.13.3</ecNumber>
    </recommendedName>
</protein>
<name>A0A7K3WDC4_9ACTN</name>
<comment type="subcellular location">
    <subcellularLocation>
        <location evidence="2">Cell membrane</location>
    </subcellularLocation>
</comment>
<evidence type="ECO:0000256" key="3">
    <source>
        <dbReference type="ARBA" id="ARBA00012438"/>
    </source>
</evidence>
<keyword evidence="10 11" id="KW-0472">Membrane</keyword>
<gene>
    <name evidence="15" type="ORF">G1H19_10750</name>
</gene>
<dbReference type="InterPro" id="IPR004358">
    <property type="entry name" value="Sig_transdc_His_kin-like_C"/>
</dbReference>
<dbReference type="InterPro" id="IPR003660">
    <property type="entry name" value="HAMP_dom"/>
</dbReference>
<dbReference type="GO" id="GO:0005886">
    <property type="term" value="C:plasma membrane"/>
    <property type="evidence" value="ECO:0007669"/>
    <property type="project" value="UniProtKB-SubCell"/>
</dbReference>
<proteinExistence type="predicted"/>
<dbReference type="EMBL" id="JAAGWK010000012">
    <property type="protein sequence ID" value="NEL54478.1"/>
    <property type="molecule type" value="Genomic_DNA"/>
</dbReference>
<dbReference type="SMART" id="SM00387">
    <property type="entry name" value="HATPase_c"/>
    <property type="match status" value="1"/>
</dbReference>
<dbReference type="CDD" id="cd00082">
    <property type="entry name" value="HisKA"/>
    <property type="match status" value="1"/>
</dbReference>
<evidence type="ECO:0000256" key="12">
    <source>
        <dbReference type="SAM" id="SignalP"/>
    </source>
</evidence>
<dbReference type="InterPro" id="IPR050428">
    <property type="entry name" value="TCS_sensor_his_kinase"/>
</dbReference>
<reference evidence="15 16" key="1">
    <citation type="submission" date="2020-02" db="EMBL/GenBank/DDBJ databases">
        <title>The whole genome sequence of CPCC 205119.</title>
        <authorList>
            <person name="Jiang Z."/>
        </authorList>
    </citation>
    <scope>NUCLEOTIDE SEQUENCE [LARGE SCALE GENOMIC DNA]</scope>
    <source>
        <strain evidence="15 16">CPCC 205119</strain>
    </source>
</reference>
<evidence type="ECO:0000256" key="1">
    <source>
        <dbReference type="ARBA" id="ARBA00000085"/>
    </source>
</evidence>
<keyword evidence="7" id="KW-0418">Kinase</keyword>
<accession>A0A7K3WDC4</accession>
<dbReference type="InterPro" id="IPR036097">
    <property type="entry name" value="HisK_dim/P_sf"/>
</dbReference>
<evidence type="ECO:0000313" key="15">
    <source>
        <dbReference type="EMBL" id="NEL54478.1"/>
    </source>
</evidence>
<evidence type="ECO:0000259" key="13">
    <source>
        <dbReference type="PROSITE" id="PS50109"/>
    </source>
</evidence>
<dbReference type="Pfam" id="PF02518">
    <property type="entry name" value="HATPase_c"/>
    <property type="match status" value="1"/>
</dbReference>
<evidence type="ECO:0000256" key="2">
    <source>
        <dbReference type="ARBA" id="ARBA00004236"/>
    </source>
</evidence>
<feature type="chain" id="PRO_5039707224" description="histidine kinase" evidence="12">
    <location>
        <begin position="27"/>
        <end position="345"/>
    </location>
</feature>
<dbReference type="Pfam" id="PF00512">
    <property type="entry name" value="HisKA"/>
    <property type="match status" value="1"/>
</dbReference>
<comment type="catalytic activity">
    <reaction evidence="1">
        <text>ATP + protein L-histidine = ADP + protein N-phospho-L-histidine.</text>
        <dbReference type="EC" id="2.7.13.3"/>
    </reaction>
</comment>
<evidence type="ECO:0000256" key="4">
    <source>
        <dbReference type="ARBA" id="ARBA00022553"/>
    </source>
</evidence>
<keyword evidence="9" id="KW-0902">Two-component regulatory system</keyword>
<evidence type="ECO:0000256" key="7">
    <source>
        <dbReference type="ARBA" id="ARBA00022777"/>
    </source>
</evidence>
<keyword evidence="12" id="KW-0732">Signal</keyword>
<comment type="caution">
    <text evidence="15">The sequence shown here is derived from an EMBL/GenBank/DDBJ whole genome shotgun (WGS) entry which is preliminary data.</text>
</comment>
<evidence type="ECO:0000256" key="9">
    <source>
        <dbReference type="ARBA" id="ARBA00023012"/>
    </source>
</evidence>
<keyword evidence="5" id="KW-0808">Transferase</keyword>
<dbReference type="SUPFAM" id="SSF55874">
    <property type="entry name" value="ATPase domain of HSP90 chaperone/DNA topoisomerase II/histidine kinase"/>
    <property type="match status" value="1"/>
</dbReference>
<evidence type="ECO:0000256" key="5">
    <source>
        <dbReference type="ARBA" id="ARBA00022679"/>
    </source>
</evidence>
<dbReference type="Gene3D" id="1.10.287.130">
    <property type="match status" value="1"/>
</dbReference>
<dbReference type="PRINTS" id="PR00344">
    <property type="entry name" value="BCTRLSENSOR"/>
</dbReference>
<dbReference type="PROSITE" id="PS50109">
    <property type="entry name" value="HIS_KIN"/>
    <property type="match status" value="1"/>
</dbReference>
<dbReference type="PANTHER" id="PTHR45436">
    <property type="entry name" value="SENSOR HISTIDINE KINASE YKOH"/>
    <property type="match status" value="1"/>
</dbReference>
<dbReference type="Proteomes" id="UP000470470">
    <property type="component" value="Unassembled WGS sequence"/>
</dbReference>
<evidence type="ECO:0000313" key="16">
    <source>
        <dbReference type="Proteomes" id="UP000470470"/>
    </source>
</evidence>
<feature type="domain" description="Histidine kinase" evidence="13">
    <location>
        <begin position="134"/>
        <end position="345"/>
    </location>
</feature>
<evidence type="ECO:0000259" key="14">
    <source>
        <dbReference type="PROSITE" id="PS50885"/>
    </source>
</evidence>
<dbReference type="GO" id="GO:0000155">
    <property type="term" value="F:phosphorelay sensor kinase activity"/>
    <property type="evidence" value="ECO:0007669"/>
    <property type="project" value="InterPro"/>
</dbReference>
<dbReference type="InterPro" id="IPR003661">
    <property type="entry name" value="HisK_dim/P_dom"/>
</dbReference>
<dbReference type="CDD" id="cd06225">
    <property type="entry name" value="HAMP"/>
    <property type="match status" value="1"/>
</dbReference>
<feature type="signal peptide" evidence="12">
    <location>
        <begin position="1"/>
        <end position="26"/>
    </location>
</feature>
<evidence type="ECO:0000256" key="6">
    <source>
        <dbReference type="ARBA" id="ARBA00022692"/>
    </source>
</evidence>
<evidence type="ECO:0000256" key="10">
    <source>
        <dbReference type="ARBA" id="ARBA00023136"/>
    </source>
</evidence>
<dbReference type="PROSITE" id="PS50885">
    <property type="entry name" value="HAMP"/>
    <property type="match status" value="1"/>
</dbReference>
<dbReference type="SUPFAM" id="SSF158472">
    <property type="entry name" value="HAMP domain-like"/>
    <property type="match status" value="1"/>
</dbReference>
<dbReference type="Gene3D" id="6.10.340.10">
    <property type="match status" value="1"/>
</dbReference>
<dbReference type="InterPro" id="IPR003594">
    <property type="entry name" value="HATPase_dom"/>
</dbReference>
<keyword evidence="6 11" id="KW-0812">Transmembrane</keyword>
<keyword evidence="4" id="KW-0597">Phosphoprotein</keyword>
<evidence type="ECO:0000256" key="11">
    <source>
        <dbReference type="SAM" id="Phobius"/>
    </source>
</evidence>
<dbReference type="InterPro" id="IPR036890">
    <property type="entry name" value="HATPase_C_sf"/>
</dbReference>
<dbReference type="EC" id="2.7.13.3" evidence="3"/>
<dbReference type="AlphaFoldDB" id="A0A7K3WDC4"/>
<keyword evidence="8 11" id="KW-1133">Transmembrane helix</keyword>
<feature type="transmembrane region" description="Helical" evidence="11">
    <location>
        <begin position="50"/>
        <end position="74"/>
    </location>
</feature>
<organism evidence="15 16">
    <name type="scientific">Goekera deserti</name>
    <dbReference type="NCBI Taxonomy" id="2497753"/>
    <lineage>
        <taxon>Bacteria</taxon>
        <taxon>Bacillati</taxon>
        <taxon>Actinomycetota</taxon>
        <taxon>Actinomycetes</taxon>
        <taxon>Geodermatophilales</taxon>
        <taxon>Geodermatophilaceae</taxon>
        <taxon>Goekera</taxon>
    </lineage>
</organism>
<feature type="domain" description="HAMP" evidence="14">
    <location>
        <begin position="77"/>
        <end position="126"/>
    </location>
</feature>
<evidence type="ECO:0000256" key="8">
    <source>
        <dbReference type="ARBA" id="ARBA00022989"/>
    </source>
</evidence>
<keyword evidence="16" id="KW-1185">Reference proteome</keyword>
<dbReference type="Gene3D" id="3.30.565.10">
    <property type="entry name" value="Histidine kinase-like ATPase, C-terminal domain"/>
    <property type="match status" value="1"/>
</dbReference>
<dbReference type="PANTHER" id="PTHR45436:SF5">
    <property type="entry name" value="SENSOR HISTIDINE KINASE TRCS"/>
    <property type="match status" value="1"/>
</dbReference>
<dbReference type="SMART" id="SM00388">
    <property type="entry name" value="HisKA"/>
    <property type="match status" value="1"/>
</dbReference>
<dbReference type="InterPro" id="IPR005467">
    <property type="entry name" value="His_kinase_dom"/>
</dbReference>
<dbReference type="SMART" id="SM00304">
    <property type="entry name" value="HAMP"/>
    <property type="match status" value="1"/>
</dbReference>
<dbReference type="Pfam" id="PF00672">
    <property type="entry name" value="HAMP"/>
    <property type="match status" value="1"/>
</dbReference>